<organism evidence="14 15">
    <name type="scientific">Halotalea alkalilenta</name>
    <dbReference type="NCBI Taxonomy" id="376489"/>
    <lineage>
        <taxon>Bacteria</taxon>
        <taxon>Pseudomonadati</taxon>
        <taxon>Pseudomonadota</taxon>
        <taxon>Gammaproteobacteria</taxon>
        <taxon>Oceanospirillales</taxon>
        <taxon>Halomonadaceae</taxon>
        <taxon>Halotalea</taxon>
    </lineage>
</organism>
<evidence type="ECO:0000256" key="10">
    <source>
        <dbReference type="ARBA" id="ARBA00022989"/>
    </source>
</evidence>
<evidence type="ECO:0000256" key="5">
    <source>
        <dbReference type="ARBA" id="ARBA00022448"/>
    </source>
</evidence>
<dbReference type="KEGG" id="haa:A5892_06820"/>
<dbReference type="RefSeq" id="WP_064122166.1">
    <property type="nucleotide sequence ID" value="NZ_CP015243.1"/>
</dbReference>
<evidence type="ECO:0000256" key="13">
    <source>
        <dbReference type="SAM" id="MobiDB-lite"/>
    </source>
</evidence>
<dbReference type="Proteomes" id="UP000077875">
    <property type="component" value="Chromosome"/>
</dbReference>
<dbReference type="GO" id="GO:0015886">
    <property type="term" value="P:heme transport"/>
    <property type="evidence" value="ECO:0007669"/>
    <property type="project" value="InterPro"/>
</dbReference>
<dbReference type="GO" id="GO:0017004">
    <property type="term" value="P:cytochrome complex assembly"/>
    <property type="evidence" value="ECO:0007669"/>
    <property type="project" value="UniProtKB-KW"/>
</dbReference>
<dbReference type="GO" id="GO:1903607">
    <property type="term" value="P:cytochrome c biosynthetic process"/>
    <property type="evidence" value="ECO:0007669"/>
    <property type="project" value="TreeGrafter"/>
</dbReference>
<evidence type="ECO:0000256" key="6">
    <source>
        <dbReference type="ARBA" id="ARBA00022475"/>
    </source>
</evidence>
<evidence type="ECO:0000256" key="3">
    <source>
        <dbReference type="ARBA" id="ARBA00008741"/>
    </source>
</evidence>
<reference evidence="14 15" key="1">
    <citation type="submission" date="2016-04" db="EMBL/GenBank/DDBJ databases">
        <title>Complete Genome Sequence of Halotalea alkalilenta IHB B 13600.</title>
        <authorList>
            <person name="Swarnkar M.K."/>
            <person name="Sharma A."/>
            <person name="Kaushal K."/>
            <person name="Soni R."/>
            <person name="Rana S."/>
            <person name="Singh A.K."/>
            <person name="Gulati A."/>
        </authorList>
    </citation>
    <scope>NUCLEOTIDE SEQUENCE [LARGE SCALE GENOMIC DNA]</scope>
    <source>
        <strain evidence="14 15">IHB B 13600</strain>
    </source>
</reference>
<dbReference type="PANTHER" id="PTHR37531:SF1">
    <property type="entry name" value="HEME EXPORTER PROTEIN D"/>
    <property type="match status" value="1"/>
</dbReference>
<dbReference type="STRING" id="376489.A5892_06820"/>
<feature type="region of interest" description="Disordered" evidence="13">
    <location>
        <begin position="53"/>
        <end position="80"/>
    </location>
</feature>
<evidence type="ECO:0000256" key="8">
    <source>
        <dbReference type="ARBA" id="ARBA00022692"/>
    </source>
</evidence>
<evidence type="ECO:0000256" key="9">
    <source>
        <dbReference type="ARBA" id="ARBA00022748"/>
    </source>
</evidence>
<evidence type="ECO:0000256" key="1">
    <source>
        <dbReference type="ARBA" id="ARBA00002442"/>
    </source>
</evidence>
<dbReference type="AlphaFoldDB" id="A0A172YDQ1"/>
<dbReference type="PANTHER" id="PTHR37531">
    <property type="entry name" value="HEME EXPORTER PROTEIN D"/>
    <property type="match status" value="1"/>
</dbReference>
<keyword evidence="10 12" id="KW-1133">Transmembrane helix</keyword>
<comment type="similarity">
    <text evidence="3 12">Belongs to the CcmD/CycX/HelD family.</text>
</comment>
<keyword evidence="11 12" id="KW-0472">Membrane</keyword>
<protein>
    <recommendedName>
        <fullName evidence="4 12">Heme exporter protein D</fullName>
    </recommendedName>
</protein>
<dbReference type="EMBL" id="CP015243">
    <property type="protein sequence ID" value="ANF57212.1"/>
    <property type="molecule type" value="Genomic_DNA"/>
</dbReference>
<sequence>MTIYFTDFGAFLAMNGYAAYVWPAWALVLGLLATQAFAVRAERARALGELRRRMRRERSQPMRGDEPPAHAALSEERVER</sequence>
<evidence type="ECO:0000256" key="4">
    <source>
        <dbReference type="ARBA" id="ARBA00016461"/>
    </source>
</evidence>
<evidence type="ECO:0000256" key="2">
    <source>
        <dbReference type="ARBA" id="ARBA00004377"/>
    </source>
</evidence>
<proteinExistence type="inferred from homology"/>
<dbReference type="InterPro" id="IPR007078">
    <property type="entry name" value="Haem_export_protD_CcmD"/>
</dbReference>
<feature type="transmembrane region" description="Helical" evidence="12">
    <location>
        <begin position="20"/>
        <end position="39"/>
    </location>
</feature>
<keyword evidence="9 12" id="KW-0201">Cytochrome c-type biogenesis</keyword>
<keyword evidence="8 12" id="KW-0812">Transmembrane</keyword>
<evidence type="ECO:0000313" key="15">
    <source>
        <dbReference type="Proteomes" id="UP000077875"/>
    </source>
</evidence>
<name>A0A172YDQ1_9GAMM</name>
<dbReference type="Pfam" id="PF04995">
    <property type="entry name" value="CcmD"/>
    <property type="match status" value="1"/>
</dbReference>
<keyword evidence="7 12" id="KW-0997">Cell inner membrane</keyword>
<evidence type="ECO:0000256" key="11">
    <source>
        <dbReference type="ARBA" id="ARBA00023136"/>
    </source>
</evidence>
<comment type="subcellular location">
    <subcellularLocation>
        <location evidence="2 12">Cell inner membrane</location>
        <topology evidence="2 12">Single-pass membrane protein</topology>
    </subcellularLocation>
</comment>
<keyword evidence="6 12" id="KW-1003">Cell membrane</keyword>
<keyword evidence="15" id="KW-1185">Reference proteome</keyword>
<comment type="function">
    <text evidence="1 12">Required for the export of heme to the periplasm for the biogenesis of c-type cytochromes.</text>
</comment>
<dbReference type="GO" id="GO:0005886">
    <property type="term" value="C:plasma membrane"/>
    <property type="evidence" value="ECO:0007669"/>
    <property type="project" value="UniProtKB-SubCell"/>
</dbReference>
<gene>
    <name evidence="14" type="ORF">A5892_06820</name>
</gene>
<keyword evidence="5 12" id="KW-0813">Transport</keyword>
<dbReference type="InterPro" id="IPR052075">
    <property type="entry name" value="Heme_exporter_D"/>
</dbReference>
<dbReference type="NCBIfam" id="TIGR03141">
    <property type="entry name" value="cytochro_ccmD"/>
    <property type="match status" value="1"/>
</dbReference>
<evidence type="ECO:0000256" key="12">
    <source>
        <dbReference type="RuleBase" id="RU363101"/>
    </source>
</evidence>
<evidence type="ECO:0000256" key="7">
    <source>
        <dbReference type="ARBA" id="ARBA00022519"/>
    </source>
</evidence>
<accession>A0A172YDQ1</accession>
<evidence type="ECO:0000313" key="14">
    <source>
        <dbReference type="EMBL" id="ANF57212.1"/>
    </source>
</evidence>